<reference evidence="4 5" key="1">
    <citation type="submission" date="2020-04" db="EMBL/GenBank/DDBJ databases">
        <authorList>
            <person name="Klaysubun C."/>
            <person name="Duangmal K."/>
            <person name="Lipun K."/>
        </authorList>
    </citation>
    <scope>NUCLEOTIDE SEQUENCE [LARGE SCALE GENOMIC DNA]</scope>
    <source>
        <strain evidence="4 5">DSM 45300</strain>
    </source>
</reference>
<dbReference type="CDD" id="cd02440">
    <property type="entry name" value="AdoMet_MTases"/>
    <property type="match status" value="1"/>
</dbReference>
<proteinExistence type="predicted"/>
<keyword evidence="1 4" id="KW-0489">Methyltransferase</keyword>
<dbReference type="Gene3D" id="3.40.50.150">
    <property type="entry name" value="Vaccinia Virus protein VP39"/>
    <property type="match status" value="1"/>
</dbReference>
<dbReference type="RefSeq" id="WP_169415820.1">
    <property type="nucleotide sequence ID" value="NZ_JAAXKZ010000159.1"/>
</dbReference>
<sequence length="214" mass="23313">MSEPSFLDTTREAYDAVAAEYAEHFRGELDRKPQDRAILGAFAELVRADGPVLDVGCGPGQAMAHLRRRGVAVFGLDLSPGMVDVARWANPGVRIDVGSMTALDRPDGALGGLVAWYSIIHIPPEELPGVFAEFHRVLVPRGHLLLAFQVGDDPLHLDEAFGHAVDLDFRRLRPDRVADLLADAGFDVLARTVREPVGAETVEQAFLVARKRST</sequence>
<gene>
    <name evidence="4" type="ORF">HF519_27080</name>
</gene>
<dbReference type="SUPFAM" id="SSF53335">
    <property type="entry name" value="S-adenosyl-L-methionine-dependent methyltransferases"/>
    <property type="match status" value="1"/>
</dbReference>
<organism evidence="4 5">
    <name type="scientific">Pseudonocardia bannensis</name>
    <dbReference type="NCBI Taxonomy" id="630973"/>
    <lineage>
        <taxon>Bacteria</taxon>
        <taxon>Bacillati</taxon>
        <taxon>Actinomycetota</taxon>
        <taxon>Actinomycetes</taxon>
        <taxon>Pseudonocardiales</taxon>
        <taxon>Pseudonocardiaceae</taxon>
        <taxon>Pseudonocardia</taxon>
    </lineage>
</organism>
<keyword evidence="5" id="KW-1185">Reference proteome</keyword>
<protein>
    <submittedName>
        <fullName evidence="4">Class I SAM-dependent methyltransferase</fullName>
    </submittedName>
</protein>
<comment type="caution">
    <text evidence="4">The sequence shown here is derived from an EMBL/GenBank/DDBJ whole genome shotgun (WGS) entry which is preliminary data.</text>
</comment>
<dbReference type="GO" id="GO:0032259">
    <property type="term" value="P:methylation"/>
    <property type="evidence" value="ECO:0007669"/>
    <property type="project" value="UniProtKB-KW"/>
</dbReference>
<dbReference type="Proteomes" id="UP000586918">
    <property type="component" value="Unassembled WGS sequence"/>
</dbReference>
<evidence type="ECO:0000256" key="2">
    <source>
        <dbReference type="ARBA" id="ARBA00022679"/>
    </source>
</evidence>
<evidence type="ECO:0000313" key="4">
    <source>
        <dbReference type="EMBL" id="NMH95155.1"/>
    </source>
</evidence>
<dbReference type="GO" id="GO:0008168">
    <property type="term" value="F:methyltransferase activity"/>
    <property type="evidence" value="ECO:0007669"/>
    <property type="project" value="UniProtKB-KW"/>
</dbReference>
<dbReference type="PANTHER" id="PTHR43861:SF1">
    <property type="entry name" value="TRANS-ACONITATE 2-METHYLTRANSFERASE"/>
    <property type="match status" value="1"/>
</dbReference>
<dbReference type="Pfam" id="PF13649">
    <property type="entry name" value="Methyltransf_25"/>
    <property type="match status" value="1"/>
</dbReference>
<dbReference type="InterPro" id="IPR041698">
    <property type="entry name" value="Methyltransf_25"/>
</dbReference>
<accession>A0A848DRK1</accession>
<dbReference type="EMBL" id="JAAXKZ010000159">
    <property type="protein sequence ID" value="NMH95155.1"/>
    <property type="molecule type" value="Genomic_DNA"/>
</dbReference>
<evidence type="ECO:0000256" key="1">
    <source>
        <dbReference type="ARBA" id="ARBA00022603"/>
    </source>
</evidence>
<dbReference type="PANTHER" id="PTHR43861">
    <property type="entry name" value="TRANS-ACONITATE 2-METHYLTRANSFERASE-RELATED"/>
    <property type="match status" value="1"/>
</dbReference>
<dbReference type="AlphaFoldDB" id="A0A848DRK1"/>
<feature type="domain" description="Methyltransferase" evidence="3">
    <location>
        <begin position="52"/>
        <end position="142"/>
    </location>
</feature>
<keyword evidence="2 4" id="KW-0808">Transferase</keyword>
<evidence type="ECO:0000313" key="5">
    <source>
        <dbReference type="Proteomes" id="UP000586918"/>
    </source>
</evidence>
<dbReference type="InterPro" id="IPR029063">
    <property type="entry name" value="SAM-dependent_MTases_sf"/>
</dbReference>
<name>A0A848DRK1_9PSEU</name>
<evidence type="ECO:0000259" key="3">
    <source>
        <dbReference type="Pfam" id="PF13649"/>
    </source>
</evidence>